<evidence type="ECO:0000313" key="2">
    <source>
        <dbReference type="EMBL" id="CCP26790.1"/>
    </source>
</evidence>
<dbReference type="RefSeq" id="WP_013778881.1">
    <property type="nucleotide sequence ID" value="NC_015519.1"/>
</dbReference>
<dbReference type="eggNOG" id="COG1082">
    <property type="taxonomic scope" value="Bacteria"/>
</dbReference>
<dbReference type="InterPro" id="IPR050312">
    <property type="entry name" value="IolE/XylAMocC-like"/>
</dbReference>
<dbReference type="EMBL" id="HF563609">
    <property type="protein sequence ID" value="CCP26790.1"/>
    <property type="molecule type" value="Genomic_DNA"/>
</dbReference>
<dbReference type="STRING" id="1209989.TepRe1_1828"/>
<name>F4LXN0_TEPAE</name>
<evidence type="ECO:0000259" key="1">
    <source>
        <dbReference type="Pfam" id="PF01261"/>
    </source>
</evidence>
<gene>
    <name evidence="2" type="ordered locus">TEPIRE1_1969</name>
</gene>
<proteinExistence type="predicted"/>
<protein>
    <submittedName>
        <fullName evidence="2">Xylose isomerase domain-containing protein TIM barrel</fullName>
    </submittedName>
</protein>
<dbReference type="KEGG" id="tep:TepRe1_1828"/>
<sequence>MNHSISTFLYYYYSLEDAIKRIAAFGYDGVEIWGGTPHAYPYDLIEKQIKILRALIEDVGLVISGFIPAQFRYPTNIAIDNEIIRIRSIDYLKKSIDVAVELGSPLVSVCPGHSRFGQGYENAWENMIKSINELLDYAGEDIKIMMEPGNRYETDLVVTADDAKKVLKDVDNKIGFVFDTGHMYLNRESISDVLYQFDKSMLHFHIDDNMGITDDHMVPGTGKINHDIFFERLKESAYTGFITAELGFQYCKDPDPAAFETISYLKRKLP</sequence>
<organism evidence="2 3">
    <name type="scientific">Tepidanaerobacter acetatoxydans (strain DSM 21804 / JCM 16047 / Re1)</name>
    <dbReference type="NCBI Taxonomy" id="1209989"/>
    <lineage>
        <taxon>Bacteria</taxon>
        <taxon>Bacillati</taxon>
        <taxon>Bacillota</taxon>
        <taxon>Clostridia</taxon>
        <taxon>Thermosediminibacterales</taxon>
        <taxon>Tepidanaerobacteraceae</taxon>
        <taxon>Tepidanaerobacter</taxon>
    </lineage>
</organism>
<accession>L0S0J2</accession>
<dbReference type="Pfam" id="PF01261">
    <property type="entry name" value="AP_endonuc_2"/>
    <property type="match status" value="1"/>
</dbReference>
<dbReference type="Proteomes" id="UP000010802">
    <property type="component" value="Chromosome"/>
</dbReference>
<dbReference type="InterPro" id="IPR036237">
    <property type="entry name" value="Xyl_isomerase-like_sf"/>
</dbReference>
<reference evidence="3" key="1">
    <citation type="journal article" date="2013" name="Genome Announc.">
        <title>First genome sequence of a syntrophic acetate-oxidizing bacterium, Tepidanaerobacter acetatoxydans strain Re1.</title>
        <authorList>
            <person name="Manzoor S."/>
            <person name="Bongcam-Rudloff E."/>
            <person name="Schnurer A."/>
            <person name="Muller B."/>
        </authorList>
    </citation>
    <scope>NUCLEOTIDE SEQUENCE [LARGE SCALE GENOMIC DNA]</scope>
    <source>
        <strain evidence="3">Re1</strain>
    </source>
</reference>
<dbReference type="Gene3D" id="3.20.20.150">
    <property type="entry name" value="Divalent-metal-dependent TIM barrel enzymes"/>
    <property type="match status" value="1"/>
</dbReference>
<keyword evidence="2" id="KW-0413">Isomerase</keyword>
<keyword evidence="3" id="KW-1185">Reference proteome</keyword>
<accession>F4LXN0</accession>
<dbReference type="PATRIC" id="fig|1209989.3.peg.2273"/>
<dbReference type="AlphaFoldDB" id="F4LXN0"/>
<dbReference type="OrthoDB" id="9814946at2"/>
<feature type="domain" description="Xylose isomerase-like TIM barrel" evidence="1">
    <location>
        <begin position="20"/>
        <end position="267"/>
    </location>
</feature>
<dbReference type="GO" id="GO:0016853">
    <property type="term" value="F:isomerase activity"/>
    <property type="evidence" value="ECO:0007669"/>
    <property type="project" value="UniProtKB-KW"/>
</dbReference>
<dbReference type="PANTHER" id="PTHR12110">
    <property type="entry name" value="HYDROXYPYRUVATE ISOMERASE"/>
    <property type="match status" value="1"/>
</dbReference>
<evidence type="ECO:0000313" key="3">
    <source>
        <dbReference type="Proteomes" id="UP000010802"/>
    </source>
</evidence>
<dbReference type="PANTHER" id="PTHR12110:SF21">
    <property type="entry name" value="XYLOSE ISOMERASE-LIKE TIM BARREL DOMAIN-CONTAINING PROTEIN"/>
    <property type="match status" value="1"/>
</dbReference>
<dbReference type="SUPFAM" id="SSF51658">
    <property type="entry name" value="Xylose isomerase-like"/>
    <property type="match status" value="1"/>
</dbReference>
<dbReference type="KEGG" id="tae:TepiRe1_1969"/>
<dbReference type="InterPro" id="IPR013022">
    <property type="entry name" value="Xyl_isomerase-like_TIM-brl"/>
</dbReference>
<dbReference type="HOGENOM" id="CLU_050006_5_1_9"/>